<accession>A0ABW8KXC9</accession>
<feature type="compositionally biased region" description="Basic residues" evidence="1">
    <location>
        <begin position="1"/>
        <end position="35"/>
    </location>
</feature>
<evidence type="ECO:0000313" key="2">
    <source>
        <dbReference type="EMBL" id="MFK3864451.1"/>
    </source>
</evidence>
<feature type="region of interest" description="Disordered" evidence="1">
    <location>
        <begin position="1"/>
        <end position="36"/>
    </location>
</feature>
<proteinExistence type="predicted"/>
<dbReference type="Proteomes" id="UP001620262">
    <property type="component" value="Unassembled WGS sequence"/>
</dbReference>
<gene>
    <name evidence="2" type="ORF">ACI2JU_11245</name>
</gene>
<sequence>MARLFIKKSKNQKIKKSKNQKIKKSKNQKIKKSKNQKWWQRLYGSAKSLPDLVYQHNLGAKNLNLF</sequence>
<keyword evidence="3" id="KW-1185">Reference proteome</keyword>
<evidence type="ECO:0000256" key="1">
    <source>
        <dbReference type="SAM" id="MobiDB-lite"/>
    </source>
</evidence>
<dbReference type="RefSeq" id="WP_404675464.1">
    <property type="nucleotide sequence ID" value="NZ_JBJDOT010000013.1"/>
</dbReference>
<evidence type="ECO:0000313" key="3">
    <source>
        <dbReference type="Proteomes" id="UP001620262"/>
    </source>
</evidence>
<reference evidence="2 3" key="1">
    <citation type="submission" date="2024-11" db="EMBL/GenBank/DDBJ databases">
        <title>The Natural Products Discovery Center: Release of the First 8490 Sequenced Strains for Exploring Actinobacteria Biosynthetic Diversity.</title>
        <authorList>
            <person name="Kalkreuter E."/>
            <person name="Kautsar S.A."/>
            <person name="Yang D."/>
            <person name="Bader C.D."/>
            <person name="Teijaro C.N."/>
            <person name="Fluegel L."/>
            <person name="Davis C.M."/>
            <person name="Simpson J.R."/>
            <person name="Lauterbach L."/>
            <person name="Steele A.D."/>
            <person name="Gui C."/>
            <person name="Meng S."/>
            <person name="Li G."/>
            <person name="Viehrig K."/>
            <person name="Ye F."/>
            <person name="Su P."/>
            <person name="Kiefer A.F."/>
            <person name="Nichols A."/>
            <person name="Cepeda A.J."/>
            <person name="Yan W."/>
            <person name="Fan B."/>
            <person name="Jiang Y."/>
            <person name="Adhikari A."/>
            <person name="Zheng C.-J."/>
            <person name="Schuster L."/>
            <person name="Cowan T.M."/>
            <person name="Smanski M.J."/>
            <person name="Chevrette M.G."/>
            <person name="De Carvalho L.P.S."/>
            <person name="Shen B."/>
        </authorList>
    </citation>
    <scope>NUCLEOTIDE SEQUENCE [LARGE SCALE GENOMIC DNA]</scope>
    <source>
        <strain evidence="2 3">NPDC078403</strain>
    </source>
</reference>
<organism evidence="2 3">
    <name type="scientific">Pseudoalteromonas rhizosphaerae</name>
    <dbReference type="NCBI Taxonomy" id="2518973"/>
    <lineage>
        <taxon>Bacteria</taxon>
        <taxon>Pseudomonadati</taxon>
        <taxon>Pseudomonadota</taxon>
        <taxon>Gammaproteobacteria</taxon>
        <taxon>Alteromonadales</taxon>
        <taxon>Pseudoalteromonadaceae</taxon>
        <taxon>Pseudoalteromonas</taxon>
    </lineage>
</organism>
<dbReference type="EMBL" id="JBJDOT010000013">
    <property type="protein sequence ID" value="MFK3864451.1"/>
    <property type="molecule type" value="Genomic_DNA"/>
</dbReference>
<comment type="caution">
    <text evidence="2">The sequence shown here is derived from an EMBL/GenBank/DDBJ whole genome shotgun (WGS) entry which is preliminary data.</text>
</comment>
<name>A0ABW8KXC9_9GAMM</name>
<protein>
    <submittedName>
        <fullName evidence="2">Uncharacterized protein</fullName>
    </submittedName>
</protein>